<reference evidence="8" key="1">
    <citation type="submission" date="2016-12" db="EMBL/GenBank/DDBJ databases">
        <title>The genomes of Aspergillus section Nigri reveals drivers in fungal speciation.</title>
        <authorList>
            <consortium name="DOE Joint Genome Institute"/>
            <person name="Vesth T.C."/>
            <person name="Nybo J."/>
            <person name="Theobald S."/>
            <person name="Brandl J."/>
            <person name="Frisvad J.C."/>
            <person name="Nielsen K.F."/>
            <person name="Lyhne E.K."/>
            <person name="Kogle M.E."/>
            <person name="Kuo A."/>
            <person name="Riley R."/>
            <person name="Clum A."/>
            <person name="Nolan M."/>
            <person name="Lipzen A."/>
            <person name="Salamov A."/>
            <person name="Henrissat B."/>
            <person name="Wiebenga A."/>
            <person name="De vries R.P."/>
            <person name="Grigoriev I.V."/>
            <person name="Mortensen U.H."/>
            <person name="Andersen M.R."/>
            <person name="Baker S.E."/>
        </authorList>
    </citation>
    <scope>NUCLEOTIDE SEQUENCE</scope>
    <source>
        <strain evidence="8">IBT 28561</strain>
    </source>
</reference>
<evidence type="ECO:0000256" key="6">
    <source>
        <dbReference type="SAM" id="MobiDB-lite"/>
    </source>
</evidence>
<dbReference type="GO" id="GO:0008270">
    <property type="term" value="F:zinc ion binding"/>
    <property type="evidence" value="ECO:0007669"/>
    <property type="project" value="InterPro"/>
</dbReference>
<evidence type="ECO:0000313" key="8">
    <source>
        <dbReference type="EMBL" id="PKY00469.1"/>
    </source>
</evidence>
<dbReference type="InterPro" id="IPR007219">
    <property type="entry name" value="XnlR_reg_dom"/>
</dbReference>
<dbReference type="CDD" id="cd00067">
    <property type="entry name" value="GAL4"/>
    <property type="match status" value="1"/>
</dbReference>
<sequence length="616" mass="68691">MTPTPSRSTKANGLASLACTECRKQHLKCDAGRPSCARCVQGGTLCQYLPSRRGGRRRARDSPYHQSRSVPSALGDISSARYPTMGSVLQIHPNAQTHTPDNTPSERIGDSDLSSISTDQIPWPTMLPPSVSGSNYTEQPGRSWTDDDRLPRLYYENFHAAHPVLVPSTAYNDRNYPQFLQLVVNFVGSNYVPSSPSQEFKAQIAAELANSNDRSPCMVQACLIYSIALYARNEWPEAQDAFARSLELALELGMNRSDFALSAHPEQSVDAESMRRTWWELYVTDIYRAVTFKSNPIRCSAVSAEVSLPCEESIYNGGGDIPKPRMILDFRRRIFAADDDLFSSFSYRIEAAMILCRVLVLNRLRDCHRDHLQAVENALVSWINHLPPKKLDIVDCYGNVDEMMFQAHLTISYAAMLLHLPRSDLQPVLQEPDDRFWPGASAQFSSTFTRLVHSIKSTEASRRVSDLISVCPNVQKHTPFVIPALALCGMIQIATSKSHSEECFDHHCNRVTLVLGCLKSTKRTWSVAETAYDCLRSSAAEVLSRSMDRWNSEPLNRLIPTEPAPNGPERPSSGGRPALRTMDGSEFMPPDLAPAFIDPTCYNASFFSPVPTFDLS</sequence>
<evidence type="ECO:0000256" key="3">
    <source>
        <dbReference type="ARBA" id="ARBA00023125"/>
    </source>
</evidence>
<dbReference type="InterPro" id="IPR001138">
    <property type="entry name" value="Zn2Cys6_DnaBD"/>
</dbReference>
<organism evidence="8 9">
    <name type="scientific">Aspergillus campestris (strain IBT 28561)</name>
    <dbReference type="NCBI Taxonomy" id="1392248"/>
    <lineage>
        <taxon>Eukaryota</taxon>
        <taxon>Fungi</taxon>
        <taxon>Dikarya</taxon>
        <taxon>Ascomycota</taxon>
        <taxon>Pezizomycotina</taxon>
        <taxon>Eurotiomycetes</taxon>
        <taxon>Eurotiomycetidae</taxon>
        <taxon>Eurotiales</taxon>
        <taxon>Aspergillaceae</taxon>
        <taxon>Aspergillus</taxon>
        <taxon>Aspergillus subgen. Circumdati</taxon>
    </lineage>
</organism>
<dbReference type="OrthoDB" id="10067394at2759"/>
<dbReference type="GeneID" id="36541403"/>
<dbReference type="EMBL" id="MSFM01000014">
    <property type="protein sequence ID" value="PKY00469.1"/>
    <property type="molecule type" value="Genomic_DNA"/>
</dbReference>
<keyword evidence="9" id="KW-1185">Reference proteome</keyword>
<evidence type="ECO:0000256" key="4">
    <source>
        <dbReference type="ARBA" id="ARBA00023163"/>
    </source>
</evidence>
<dbReference type="GO" id="GO:0003677">
    <property type="term" value="F:DNA binding"/>
    <property type="evidence" value="ECO:0007669"/>
    <property type="project" value="UniProtKB-KW"/>
</dbReference>
<dbReference type="Pfam" id="PF04082">
    <property type="entry name" value="Fungal_trans"/>
    <property type="match status" value="1"/>
</dbReference>
<feature type="domain" description="Zn(2)-C6 fungal-type" evidence="7">
    <location>
        <begin position="18"/>
        <end position="48"/>
    </location>
</feature>
<dbReference type="Proteomes" id="UP000234254">
    <property type="component" value="Unassembled WGS sequence"/>
</dbReference>
<name>A0A2I1CS71_ASPC2</name>
<dbReference type="SMART" id="SM00066">
    <property type="entry name" value="GAL4"/>
    <property type="match status" value="1"/>
</dbReference>
<keyword evidence="2" id="KW-0805">Transcription regulation</keyword>
<evidence type="ECO:0000256" key="1">
    <source>
        <dbReference type="ARBA" id="ARBA00022723"/>
    </source>
</evidence>
<dbReference type="PANTHER" id="PTHR47431:SF2">
    <property type="entry name" value="ZN(II)2CYS6 TRANSCRIPTION FACTOR (EUROFUNG)"/>
    <property type="match status" value="1"/>
</dbReference>
<dbReference type="InterPro" id="IPR036864">
    <property type="entry name" value="Zn2-C6_fun-type_DNA-bd_sf"/>
</dbReference>
<dbReference type="PROSITE" id="PS00463">
    <property type="entry name" value="ZN2_CY6_FUNGAL_1"/>
    <property type="match status" value="1"/>
</dbReference>
<dbReference type="CDD" id="cd12148">
    <property type="entry name" value="fungal_TF_MHR"/>
    <property type="match status" value="1"/>
</dbReference>
<dbReference type="Pfam" id="PF00172">
    <property type="entry name" value="Zn_clus"/>
    <property type="match status" value="1"/>
</dbReference>
<accession>A0A2I1CS71</accession>
<evidence type="ECO:0000259" key="7">
    <source>
        <dbReference type="PROSITE" id="PS50048"/>
    </source>
</evidence>
<keyword evidence="3" id="KW-0238">DNA-binding</keyword>
<proteinExistence type="predicted"/>
<dbReference type="GO" id="GO:0009893">
    <property type="term" value="P:positive regulation of metabolic process"/>
    <property type="evidence" value="ECO:0007669"/>
    <property type="project" value="UniProtKB-ARBA"/>
</dbReference>
<evidence type="ECO:0000256" key="2">
    <source>
        <dbReference type="ARBA" id="ARBA00023015"/>
    </source>
</evidence>
<protein>
    <recommendedName>
        <fullName evidence="7">Zn(2)-C6 fungal-type domain-containing protein</fullName>
    </recommendedName>
</protein>
<dbReference type="PANTHER" id="PTHR47431">
    <property type="entry name" value="ZN(II)2CYS6 TRANSCRIPTION FACTOR (EUROFUNG)-RELATED"/>
    <property type="match status" value="1"/>
</dbReference>
<dbReference type="AlphaFoldDB" id="A0A2I1CS71"/>
<dbReference type="SUPFAM" id="SSF57701">
    <property type="entry name" value="Zn2/Cys6 DNA-binding domain"/>
    <property type="match status" value="1"/>
</dbReference>
<dbReference type="Gene3D" id="4.10.240.10">
    <property type="entry name" value="Zn(2)-C6 fungal-type DNA-binding domain"/>
    <property type="match status" value="1"/>
</dbReference>
<comment type="caution">
    <text evidence="8">The sequence shown here is derived from an EMBL/GenBank/DDBJ whole genome shotgun (WGS) entry which is preliminary data.</text>
</comment>
<dbReference type="VEuPathDB" id="FungiDB:P168DRAFT_243712"/>
<feature type="region of interest" description="Disordered" evidence="6">
    <location>
        <begin position="94"/>
        <end position="144"/>
    </location>
</feature>
<keyword evidence="4" id="KW-0804">Transcription</keyword>
<keyword evidence="5" id="KW-0539">Nucleus</keyword>
<evidence type="ECO:0000256" key="5">
    <source>
        <dbReference type="ARBA" id="ARBA00023242"/>
    </source>
</evidence>
<evidence type="ECO:0000313" key="9">
    <source>
        <dbReference type="Proteomes" id="UP000234254"/>
    </source>
</evidence>
<dbReference type="PROSITE" id="PS50048">
    <property type="entry name" value="ZN2_CY6_FUNGAL_2"/>
    <property type="match status" value="1"/>
</dbReference>
<dbReference type="GO" id="GO:0006351">
    <property type="term" value="P:DNA-templated transcription"/>
    <property type="evidence" value="ECO:0007669"/>
    <property type="project" value="InterPro"/>
</dbReference>
<dbReference type="RefSeq" id="XP_024689063.1">
    <property type="nucleotide sequence ID" value="XM_024833879.1"/>
</dbReference>
<gene>
    <name evidence="8" type="ORF">P168DRAFT_243712</name>
</gene>
<dbReference type="GO" id="GO:0000981">
    <property type="term" value="F:DNA-binding transcription factor activity, RNA polymerase II-specific"/>
    <property type="evidence" value="ECO:0007669"/>
    <property type="project" value="InterPro"/>
</dbReference>
<keyword evidence="1" id="KW-0479">Metal-binding</keyword>
<feature type="region of interest" description="Disordered" evidence="6">
    <location>
        <begin position="50"/>
        <end position="79"/>
    </location>
</feature>
<feature type="compositionally biased region" description="Polar residues" evidence="6">
    <location>
        <begin position="94"/>
        <end position="105"/>
    </location>
</feature>
<feature type="region of interest" description="Disordered" evidence="6">
    <location>
        <begin position="555"/>
        <end position="583"/>
    </location>
</feature>
<feature type="compositionally biased region" description="Polar residues" evidence="6">
    <location>
        <begin position="131"/>
        <end position="142"/>
    </location>
</feature>